<dbReference type="Proteomes" id="UP001378956">
    <property type="component" value="Unassembled WGS sequence"/>
</dbReference>
<feature type="chain" id="PRO_5045962919" evidence="1">
    <location>
        <begin position="23"/>
        <end position="219"/>
    </location>
</feature>
<dbReference type="InterPro" id="IPR000782">
    <property type="entry name" value="FAS1_domain"/>
</dbReference>
<comment type="caution">
    <text evidence="3">The sequence shown here is derived from an EMBL/GenBank/DDBJ whole genome shotgun (WGS) entry which is preliminary data.</text>
</comment>
<feature type="domain" description="FAS1" evidence="2">
    <location>
        <begin position="38"/>
        <end position="215"/>
    </location>
</feature>
<proteinExistence type="predicted"/>
<accession>A0ABU8NHP4</accession>
<keyword evidence="4" id="KW-1185">Reference proteome</keyword>
<evidence type="ECO:0000313" key="4">
    <source>
        <dbReference type="Proteomes" id="UP001378956"/>
    </source>
</evidence>
<protein>
    <submittedName>
        <fullName evidence="3">Fasciclin domain-containing protein</fullName>
    </submittedName>
</protein>
<keyword evidence="1" id="KW-0732">Signal</keyword>
<dbReference type="RefSeq" id="WP_172660707.1">
    <property type="nucleotide sequence ID" value="NZ_JABMKW010000016.1"/>
</dbReference>
<name>A0ABU8NHP4_9SPHI</name>
<dbReference type="SUPFAM" id="SSF82153">
    <property type="entry name" value="FAS1 domain"/>
    <property type="match status" value="1"/>
</dbReference>
<dbReference type="PROSITE" id="PS50213">
    <property type="entry name" value="FAS1"/>
    <property type="match status" value="1"/>
</dbReference>
<dbReference type="PROSITE" id="PS51257">
    <property type="entry name" value="PROKAR_LIPOPROTEIN"/>
    <property type="match status" value="1"/>
</dbReference>
<gene>
    <name evidence="3" type="ORF">WAE58_05045</name>
</gene>
<sequence length="219" mass="25096">MKIKLSYILTLVAFCVAFTACKKNDYIIGGDLHDPHVNMTTYDFLKTKPLFDTLVVLIDKAGLKDEINGNNTFFAPTDYSIKALLARRTLIIQQKYQDENIKYTLDSLPVPELRDSLRSHLFTGKINREQLSLENKVFKSLSGEDFSILLKQVDSYTGLVTTRPQYLYLTKIRNGLDPNPIPDDYLDEDRDIIELVQTSGILTTNGVLHVLNNTHKFYW</sequence>
<dbReference type="Gene3D" id="2.30.180.10">
    <property type="entry name" value="FAS1 domain"/>
    <property type="match status" value="1"/>
</dbReference>
<evidence type="ECO:0000259" key="2">
    <source>
        <dbReference type="PROSITE" id="PS50213"/>
    </source>
</evidence>
<dbReference type="InterPro" id="IPR036378">
    <property type="entry name" value="FAS1_dom_sf"/>
</dbReference>
<reference evidence="3 4" key="1">
    <citation type="submission" date="2024-03" db="EMBL/GenBank/DDBJ databases">
        <title>Sequence of Lycoming College Course Isolates.</title>
        <authorList>
            <person name="Plotts O."/>
            <person name="Newman J."/>
        </authorList>
    </citation>
    <scope>NUCLEOTIDE SEQUENCE [LARGE SCALE GENOMIC DNA]</scope>
    <source>
        <strain evidence="3 4">CJB-3</strain>
    </source>
</reference>
<evidence type="ECO:0000313" key="3">
    <source>
        <dbReference type="EMBL" id="MEJ2901774.1"/>
    </source>
</evidence>
<evidence type="ECO:0000256" key="1">
    <source>
        <dbReference type="SAM" id="SignalP"/>
    </source>
</evidence>
<feature type="signal peptide" evidence="1">
    <location>
        <begin position="1"/>
        <end position="22"/>
    </location>
</feature>
<dbReference type="EMBL" id="JBBEUB010000001">
    <property type="protein sequence ID" value="MEJ2901774.1"/>
    <property type="molecule type" value="Genomic_DNA"/>
</dbReference>
<dbReference type="Pfam" id="PF02469">
    <property type="entry name" value="Fasciclin"/>
    <property type="match status" value="1"/>
</dbReference>
<organism evidence="3 4">
    <name type="scientific">Pedobacter panaciterrae</name>
    <dbReference type="NCBI Taxonomy" id="363849"/>
    <lineage>
        <taxon>Bacteria</taxon>
        <taxon>Pseudomonadati</taxon>
        <taxon>Bacteroidota</taxon>
        <taxon>Sphingobacteriia</taxon>
        <taxon>Sphingobacteriales</taxon>
        <taxon>Sphingobacteriaceae</taxon>
        <taxon>Pedobacter</taxon>
    </lineage>
</organism>